<reference evidence="1 2" key="1">
    <citation type="submission" date="2015-09" db="EMBL/GenBank/DDBJ databases">
        <authorList>
            <consortium name="Pathogen Informatics"/>
        </authorList>
    </citation>
    <scope>NUCLEOTIDE SEQUENCE [LARGE SCALE GENOMIC DNA]</scope>
    <source>
        <strain evidence="1 2">2789STDY5608625</strain>
    </source>
</reference>
<dbReference type="Proteomes" id="UP000044098">
    <property type="component" value="Unassembled WGS sequence"/>
</dbReference>
<protein>
    <submittedName>
        <fullName evidence="1">Uncharacterized protein</fullName>
    </submittedName>
</protein>
<gene>
    <name evidence="1" type="ORF">ERS370000_05502</name>
</gene>
<evidence type="ECO:0000313" key="1">
    <source>
        <dbReference type="EMBL" id="CUJ71905.1"/>
    </source>
</evidence>
<comment type="caution">
    <text evidence="1">The sequence shown here is derived from an EMBL/GenBank/DDBJ whole genome shotgun (WGS) entry which is preliminary data.</text>
</comment>
<evidence type="ECO:0000313" key="2">
    <source>
        <dbReference type="Proteomes" id="UP000044098"/>
    </source>
</evidence>
<dbReference type="AlphaFoldDB" id="A0AAD2J4W0"/>
<accession>A0AAD2J4W0</accession>
<dbReference type="RefSeq" id="WP_054458111.1">
    <property type="nucleotide sequence ID" value="NZ_CYTK01000012.1"/>
</dbReference>
<sequence>MTAPLPLPPLTPKDVFFAALAAGRTVPEDKSHLVFANCIVKQLYKLGYPVSAAGGIEQPEVPRESAATDDCATSLPLPDCAHADPQPLRALQRVHSDVDALGEVWRACLEAVAQRIVEMDPAGFNPTSCASALRALVRTSSLQCLPCPDQLKDAQ</sequence>
<dbReference type="EMBL" id="CYTK01000012">
    <property type="protein sequence ID" value="CUJ71905.1"/>
    <property type="molecule type" value="Genomic_DNA"/>
</dbReference>
<proteinExistence type="predicted"/>
<name>A0AAD2J4W0_ACHAE</name>
<organism evidence="1 2">
    <name type="scientific">Achromobacter aegrifaciens</name>
    <dbReference type="NCBI Taxonomy" id="1287736"/>
    <lineage>
        <taxon>Bacteria</taxon>
        <taxon>Pseudomonadati</taxon>
        <taxon>Pseudomonadota</taxon>
        <taxon>Betaproteobacteria</taxon>
        <taxon>Burkholderiales</taxon>
        <taxon>Alcaligenaceae</taxon>
        <taxon>Achromobacter</taxon>
    </lineage>
</organism>